<organism evidence="3 4">
    <name type="scientific">Epidermidibacterium keratini</name>
    <dbReference type="NCBI Taxonomy" id="1891644"/>
    <lineage>
        <taxon>Bacteria</taxon>
        <taxon>Bacillati</taxon>
        <taxon>Actinomycetota</taxon>
        <taxon>Actinomycetes</taxon>
        <taxon>Sporichthyales</taxon>
        <taxon>Sporichthyaceae</taxon>
        <taxon>Epidermidibacterium</taxon>
    </lineage>
</organism>
<dbReference type="OrthoDB" id="5192391at2"/>
<dbReference type="Proteomes" id="UP000463857">
    <property type="component" value="Chromosome"/>
</dbReference>
<dbReference type="Pfam" id="PF08666">
    <property type="entry name" value="SAF"/>
    <property type="match status" value="1"/>
</dbReference>
<keyword evidence="1" id="KW-1133">Transmembrane helix</keyword>
<keyword evidence="3" id="KW-0282">Flagellum</keyword>
<keyword evidence="4" id="KW-1185">Reference proteome</keyword>
<evidence type="ECO:0000256" key="1">
    <source>
        <dbReference type="SAM" id="Phobius"/>
    </source>
</evidence>
<dbReference type="EMBL" id="CP047156">
    <property type="protein sequence ID" value="QHC01577.1"/>
    <property type="molecule type" value="Genomic_DNA"/>
</dbReference>
<keyword evidence="3" id="KW-0966">Cell projection</keyword>
<dbReference type="AlphaFoldDB" id="A0A7L4YSR7"/>
<reference evidence="3 4" key="1">
    <citation type="journal article" date="2018" name="Int. J. Syst. Evol. Microbiol.">
        <title>Epidermidibacterium keratini gen. nov., sp. nov., a member of the family Sporichthyaceae, isolated from keratin epidermis.</title>
        <authorList>
            <person name="Lee D.G."/>
            <person name="Trujillo M.E."/>
            <person name="Kang S."/>
            <person name="Nam J.J."/>
            <person name="Kim Y.J."/>
        </authorList>
    </citation>
    <scope>NUCLEOTIDE SEQUENCE [LARGE SCALE GENOMIC DNA]</scope>
    <source>
        <strain evidence="3 4">EPI-7</strain>
    </source>
</reference>
<evidence type="ECO:0000259" key="2">
    <source>
        <dbReference type="SMART" id="SM00858"/>
    </source>
</evidence>
<gene>
    <name evidence="3" type="ORF">EK0264_15610</name>
</gene>
<protein>
    <submittedName>
        <fullName evidence="3">Flagellar biosynthesis protein FlgA</fullName>
    </submittedName>
</protein>
<keyword evidence="1" id="KW-0472">Membrane</keyword>
<sequence length="233" mass="23758">MTTTLRPTPPDDQAAALPRSPAARRLRSIRWFNLRLLLGVVLVLAAVIGGARIIGAADKTTTVWAAAVDLAEGVQLTEADLVAVEVRIEDGTGSYLAANTVPQGKTLLRDITAGELIPASAVGTASDQVSLALSVPAQQLPASAQRGDRVSIYASTDATGSSTPPESAAVVAEAVTLVEISGRSDGALSVGSADLQVVIAVPSCAVQQILDATNGRQLSVVVLDDSAAPTELC</sequence>
<dbReference type="RefSeq" id="WP_159546712.1">
    <property type="nucleotide sequence ID" value="NZ_CP047156.1"/>
</dbReference>
<feature type="domain" description="SAF" evidence="2">
    <location>
        <begin position="61"/>
        <end position="123"/>
    </location>
</feature>
<dbReference type="SMART" id="SM00858">
    <property type="entry name" value="SAF"/>
    <property type="match status" value="1"/>
</dbReference>
<evidence type="ECO:0000313" key="4">
    <source>
        <dbReference type="Proteomes" id="UP000463857"/>
    </source>
</evidence>
<dbReference type="KEGG" id="eke:EK0264_15610"/>
<feature type="transmembrane region" description="Helical" evidence="1">
    <location>
        <begin position="34"/>
        <end position="54"/>
    </location>
</feature>
<proteinExistence type="predicted"/>
<evidence type="ECO:0000313" key="3">
    <source>
        <dbReference type="EMBL" id="QHC01577.1"/>
    </source>
</evidence>
<dbReference type="InterPro" id="IPR013974">
    <property type="entry name" value="SAF"/>
</dbReference>
<dbReference type="InParanoid" id="A0A7L4YSR7"/>
<accession>A0A7L4YSR7</accession>
<dbReference type="CDD" id="cd11614">
    <property type="entry name" value="SAF_CpaB_FlgA_like"/>
    <property type="match status" value="1"/>
</dbReference>
<keyword evidence="3" id="KW-0969">Cilium</keyword>
<keyword evidence="1" id="KW-0812">Transmembrane</keyword>
<name>A0A7L4YSR7_9ACTN</name>